<dbReference type="PANTHER" id="PTHR43434:SF1">
    <property type="entry name" value="PHOSPHOGLYCOLATE PHOSPHATASE"/>
    <property type="match status" value="1"/>
</dbReference>
<dbReference type="Proteomes" id="UP000176705">
    <property type="component" value="Unassembled WGS sequence"/>
</dbReference>
<dbReference type="GO" id="GO:0006281">
    <property type="term" value="P:DNA repair"/>
    <property type="evidence" value="ECO:0007669"/>
    <property type="project" value="TreeGrafter"/>
</dbReference>
<dbReference type="SFLD" id="SFLDG01129">
    <property type="entry name" value="C1.5:_HAD__Beta-PGM__Phosphata"/>
    <property type="match status" value="1"/>
</dbReference>
<dbReference type="SUPFAM" id="SSF56784">
    <property type="entry name" value="HAD-like"/>
    <property type="match status" value="1"/>
</dbReference>
<dbReference type="STRING" id="1802280.A3B37_02370"/>
<dbReference type="PANTHER" id="PTHR43434">
    <property type="entry name" value="PHOSPHOGLYCOLATE PHOSPHATASE"/>
    <property type="match status" value="1"/>
</dbReference>
<evidence type="ECO:0008006" key="3">
    <source>
        <dbReference type="Google" id="ProtNLM"/>
    </source>
</evidence>
<organism evidence="1 2">
    <name type="scientific">Candidatus Sungbacteria bacterium RIFCSPLOWO2_01_FULL_59_16</name>
    <dbReference type="NCBI Taxonomy" id="1802280"/>
    <lineage>
        <taxon>Bacteria</taxon>
        <taxon>Candidatus Sungiibacteriota</taxon>
    </lineage>
</organism>
<dbReference type="Gene3D" id="3.40.50.1000">
    <property type="entry name" value="HAD superfamily/HAD-like"/>
    <property type="match status" value="1"/>
</dbReference>
<evidence type="ECO:0000313" key="2">
    <source>
        <dbReference type="Proteomes" id="UP000176705"/>
    </source>
</evidence>
<dbReference type="InterPro" id="IPR050155">
    <property type="entry name" value="HAD-like_hydrolase_sf"/>
</dbReference>
<dbReference type="Pfam" id="PF13419">
    <property type="entry name" value="HAD_2"/>
    <property type="match status" value="1"/>
</dbReference>
<dbReference type="Gene3D" id="1.10.150.240">
    <property type="entry name" value="Putative phosphatase, domain 2"/>
    <property type="match status" value="1"/>
</dbReference>
<dbReference type="GO" id="GO:0008967">
    <property type="term" value="F:phosphoglycolate phosphatase activity"/>
    <property type="evidence" value="ECO:0007669"/>
    <property type="project" value="TreeGrafter"/>
</dbReference>
<dbReference type="InterPro" id="IPR041492">
    <property type="entry name" value="HAD_2"/>
</dbReference>
<dbReference type="EMBL" id="MHQS01000003">
    <property type="protein sequence ID" value="OHA09384.1"/>
    <property type="molecule type" value="Genomic_DNA"/>
</dbReference>
<name>A0A1G2LCW7_9BACT</name>
<proteinExistence type="predicted"/>
<sequence length="215" mass="23956">MAGATVEPAMAEQPKKFVLFDFDGVIVDSYEPSFSYVRRYNPWLTDAGHRRLFEGNIHNTMAGLMFGPDEEFWSHYMEHVFKTPPVPGIVPAIRDLANRYGLFVISSSRSEPIREYLRRQDIGSVFADVMGGDVHRSKVEKMKMVLVKYGTAATNCLFVTDTLGDLEEATRAGVPALGVTWGFHPAPTLLRGNPKALVAEPRSLAGIIDSHFRLP</sequence>
<dbReference type="InterPro" id="IPR023198">
    <property type="entry name" value="PGP-like_dom2"/>
</dbReference>
<dbReference type="SFLD" id="SFLDS00003">
    <property type="entry name" value="Haloacid_Dehalogenase"/>
    <property type="match status" value="1"/>
</dbReference>
<dbReference type="InterPro" id="IPR036412">
    <property type="entry name" value="HAD-like_sf"/>
</dbReference>
<dbReference type="AlphaFoldDB" id="A0A1G2LCW7"/>
<reference evidence="1 2" key="1">
    <citation type="journal article" date="2016" name="Nat. Commun.">
        <title>Thousands of microbial genomes shed light on interconnected biogeochemical processes in an aquifer system.</title>
        <authorList>
            <person name="Anantharaman K."/>
            <person name="Brown C.T."/>
            <person name="Hug L.A."/>
            <person name="Sharon I."/>
            <person name="Castelle C.J."/>
            <person name="Probst A.J."/>
            <person name="Thomas B.C."/>
            <person name="Singh A."/>
            <person name="Wilkins M.J."/>
            <person name="Karaoz U."/>
            <person name="Brodie E.L."/>
            <person name="Williams K.H."/>
            <person name="Hubbard S.S."/>
            <person name="Banfield J.F."/>
        </authorList>
    </citation>
    <scope>NUCLEOTIDE SEQUENCE [LARGE SCALE GENOMIC DNA]</scope>
</reference>
<comment type="caution">
    <text evidence="1">The sequence shown here is derived from an EMBL/GenBank/DDBJ whole genome shotgun (WGS) entry which is preliminary data.</text>
</comment>
<dbReference type="InterPro" id="IPR023214">
    <property type="entry name" value="HAD_sf"/>
</dbReference>
<gene>
    <name evidence="1" type="ORF">A3B37_02370</name>
</gene>
<dbReference type="GO" id="GO:0005829">
    <property type="term" value="C:cytosol"/>
    <property type="evidence" value="ECO:0007669"/>
    <property type="project" value="TreeGrafter"/>
</dbReference>
<evidence type="ECO:0000313" key="1">
    <source>
        <dbReference type="EMBL" id="OHA09384.1"/>
    </source>
</evidence>
<accession>A0A1G2LCW7</accession>
<protein>
    <recommendedName>
        <fullName evidence="3">FCP1 homology domain-containing protein</fullName>
    </recommendedName>
</protein>